<dbReference type="GO" id="GO:0006352">
    <property type="term" value="P:DNA-templated transcription initiation"/>
    <property type="evidence" value="ECO:0007669"/>
    <property type="project" value="InterPro"/>
</dbReference>
<name>A0A7X5U961_9GAMM</name>
<dbReference type="NCBIfam" id="TIGR02937">
    <property type="entry name" value="sigma70-ECF"/>
    <property type="match status" value="1"/>
</dbReference>
<dbReference type="InterPro" id="IPR052704">
    <property type="entry name" value="ECF_Sigma-70_Domain"/>
</dbReference>
<keyword evidence="3" id="KW-1185">Reference proteome</keyword>
<dbReference type="Pfam" id="PF04542">
    <property type="entry name" value="Sigma70_r2"/>
    <property type="match status" value="1"/>
</dbReference>
<dbReference type="GO" id="GO:0016987">
    <property type="term" value="F:sigma factor activity"/>
    <property type="evidence" value="ECO:0007669"/>
    <property type="project" value="TreeGrafter"/>
</dbReference>
<dbReference type="Proteomes" id="UP000490980">
    <property type="component" value="Unassembled WGS sequence"/>
</dbReference>
<comment type="caution">
    <text evidence="2">The sequence shown here is derived from an EMBL/GenBank/DDBJ whole genome shotgun (WGS) entry which is preliminary data.</text>
</comment>
<accession>A0A7X5U961</accession>
<dbReference type="Gene3D" id="1.10.1740.10">
    <property type="match status" value="1"/>
</dbReference>
<proteinExistence type="predicted"/>
<dbReference type="InterPro" id="IPR014284">
    <property type="entry name" value="RNA_pol_sigma-70_dom"/>
</dbReference>
<reference evidence="2 3" key="1">
    <citation type="submission" date="2020-03" db="EMBL/GenBank/DDBJ databases">
        <authorList>
            <person name="Lai Q."/>
        </authorList>
    </citation>
    <scope>NUCLEOTIDE SEQUENCE [LARGE SCALE GENOMIC DNA]</scope>
    <source>
        <strain evidence="2 3">CCUG 25036</strain>
    </source>
</reference>
<evidence type="ECO:0000313" key="2">
    <source>
        <dbReference type="EMBL" id="NII06236.1"/>
    </source>
</evidence>
<dbReference type="InterPro" id="IPR036388">
    <property type="entry name" value="WH-like_DNA-bd_sf"/>
</dbReference>
<sequence length="217" mass="23843">MTSPAPFHPFVGDIALRRRLLALATRWTVAGGDAEDLVQETYLRTAQGALPAAGHEAWMVTVLRNLCIDGLRRHERYRAILAKLDVTQGAATDTDTPEHLADEEQRVAMALAHLVRALPPGDVALLLLHEVFELDHARLGELSGRTEAASRQHVRRLLARVRGDRQSWDDAYGDEDTGDLLALCQLAVWHRDPAGLIATLRVSSPVALMDLATTLTL</sequence>
<evidence type="ECO:0000259" key="1">
    <source>
        <dbReference type="Pfam" id="PF04542"/>
    </source>
</evidence>
<evidence type="ECO:0000313" key="3">
    <source>
        <dbReference type="Proteomes" id="UP000490980"/>
    </source>
</evidence>
<gene>
    <name evidence="2" type="ORF">HBF25_07550</name>
</gene>
<dbReference type="InterPro" id="IPR007627">
    <property type="entry name" value="RNA_pol_sigma70_r2"/>
</dbReference>
<dbReference type="PANTHER" id="PTHR30173:SF36">
    <property type="entry name" value="ECF RNA POLYMERASE SIGMA FACTOR SIGJ"/>
    <property type="match status" value="1"/>
</dbReference>
<dbReference type="RefSeq" id="WP_166947233.1">
    <property type="nucleotide sequence ID" value="NZ_JAARLZ010000003.1"/>
</dbReference>
<dbReference type="InterPro" id="IPR013325">
    <property type="entry name" value="RNA_pol_sigma_r2"/>
</dbReference>
<dbReference type="PANTHER" id="PTHR30173">
    <property type="entry name" value="SIGMA 19 FACTOR"/>
    <property type="match status" value="1"/>
</dbReference>
<protein>
    <submittedName>
        <fullName evidence="2">Sigma-70 family RNA polymerase sigma factor</fullName>
    </submittedName>
</protein>
<dbReference type="EMBL" id="JAARLZ010000003">
    <property type="protein sequence ID" value="NII06236.1"/>
    <property type="molecule type" value="Genomic_DNA"/>
</dbReference>
<dbReference type="AlphaFoldDB" id="A0A7X5U961"/>
<feature type="domain" description="RNA polymerase sigma-70 region 2" evidence="1">
    <location>
        <begin position="16"/>
        <end position="76"/>
    </location>
</feature>
<dbReference type="SUPFAM" id="SSF88946">
    <property type="entry name" value="Sigma2 domain of RNA polymerase sigma factors"/>
    <property type="match status" value="1"/>
</dbReference>
<organism evidence="2 3">
    <name type="scientific">Luteibacter anthropi</name>
    <dbReference type="NCBI Taxonomy" id="564369"/>
    <lineage>
        <taxon>Bacteria</taxon>
        <taxon>Pseudomonadati</taxon>
        <taxon>Pseudomonadota</taxon>
        <taxon>Gammaproteobacteria</taxon>
        <taxon>Lysobacterales</taxon>
        <taxon>Rhodanobacteraceae</taxon>
        <taxon>Luteibacter</taxon>
    </lineage>
</organism>
<dbReference type="Gene3D" id="1.10.10.10">
    <property type="entry name" value="Winged helix-like DNA-binding domain superfamily/Winged helix DNA-binding domain"/>
    <property type="match status" value="1"/>
</dbReference>